<dbReference type="EMBL" id="GGEC01070194">
    <property type="protein sequence ID" value="MBX50678.1"/>
    <property type="molecule type" value="Transcribed_RNA"/>
</dbReference>
<reference evidence="1" key="1">
    <citation type="submission" date="2018-02" db="EMBL/GenBank/DDBJ databases">
        <title>Rhizophora mucronata_Transcriptome.</title>
        <authorList>
            <person name="Meera S.P."/>
            <person name="Sreeshan A."/>
            <person name="Augustine A."/>
        </authorList>
    </citation>
    <scope>NUCLEOTIDE SEQUENCE</scope>
    <source>
        <tissue evidence="1">Leaf</tissue>
    </source>
</reference>
<dbReference type="AlphaFoldDB" id="A0A2P2P7E8"/>
<protein>
    <submittedName>
        <fullName evidence="1">Uncharacterized protein</fullName>
    </submittedName>
</protein>
<accession>A0A2P2P7E8</accession>
<name>A0A2P2P7E8_RHIMU</name>
<proteinExistence type="predicted"/>
<evidence type="ECO:0000313" key="1">
    <source>
        <dbReference type="EMBL" id="MBX50678.1"/>
    </source>
</evidence>
<organism evidence="1">
    <name type="scientific">Rhizophora mucronata</name>
    <name type="common">Asiatic mangrove</name>
    <dbReference type="NCBI Taxonomy" id="61149"/>
    <lineage>
        <taxon>Eukaryota</taxon>
        <taxon>Viridiplantae</taxon>
        <taxon>Streptophyta</taxon>
        <taxon>Embryophyta</taxon>
        <taxon>Tracheophyta</taxon>
        <taxon>Spermatophyta</taxon>
        <taxon>Magnoliopsida</taxon>
        <taxon>eudicotyledons</taxon>
        <taxon>Gunneridae</taxon>
        <taxon>Pentapetalae</taxon>
        <taxon>rosids</taxon>
        <taxon>fabids</taxon>
        <taxon>Malpighiales</taxon>
        <taxon>Rhizophoraceae</taxon>
        <taxon>Rhizophora</taxon>
    </lineage>
</organism>
<sequence>MSMHQILPKLSRYADMNLKIDTGDRNLVLFQKIKD</sequence>